<dbReference type="Gene3D" id="3.60.40.10">
    <property type="entry name" value="PPM-type phosphatase domain"/>
    <property type="match status" value="1"/>
</dbReference>
<accession>A0A2P8DDF3</accession>
<evidence type="ECO:0000313" key="4">
    <source>
        <dbReference type="Proteomes" id="UP000240572"/>
    </source>
</evidence>
<evidence type="ECO:0000313" key="3">
    <source>
        <dbReference type="EMBL" id="PSK95229.1"/>
    </source>
</evidence>
<dbReference type="Pfam" id="PF13672">
    <property type="entry name" value="PP2C_2"/>
    <property type="match status" value="1"/>
</dbReference>
<dbReference type="OrthoDB" id="3808825at2"/>
<name>A0A2P8DDF3_9BACT</name>
<dbReference type="RefSeq" id="WP_106521893.1">
    <property type="nucleotide sequence ID" value="NZ_PYGD01000001.1"/>
</dbReference>
<feature type="coiled-coil region" evidence="1">
    <location>
        <begin position="284"/>
        <end position="311"/>
    </location>
</feature>
<feature type="domain" description="PPM-type phosphatase" evidence="2">
    <location>
        <begin position="26"/>
        <end position="246"/>
    </location>
</feature>
<gene>
    <name evidence="3" type="ORF">B0I18_1011395</name>
</gene>
<dbReference type="Proteomes" id="UP000240572">
    <property type="component" value="Unassembled WGS sequence"/>
</dbReference>
<keyword evidence="4" id="KW-1185">Reference proteome</keyword>
<sequence length="332" mass="37277">MNFEIDVPKKEGAGEDAPPINLIADNGIQFLVAVFDGLGGSGSTVYEENGIAHTGAYVASRGVRDVVNEYFGKTGMQDIRVDDTMIAELKQKIKEQLEARLKSQKFEPTKLRSSLIRTFPTTLALGLVTQAADQATIDVLWAGDSRVYALNPVQGLIQLTKDDLALGNDPYGNIERDSPMSNVVYLGDDYTINSLHVSMAYPFFLLAATDGCFGYFPTPMHFEHLLLDSLSRASSAEDWKEHITSALQAVSGDDFTLSLRLAGMEHSSFTAIKELFRERTETMYRDYMQTIQEIESALLKLEDLKAHQKKTYKELWHKYREVNYVHFNKEPL</sequence>
<organism evidence="3 4">
    <name type="scientific">Taibaiella chishuiensis</name>
    <dbReference type="NCBI Taxonomy" id="1434707"/>
    <lineage>
        <taxon>Bacteria</taxon>
        <taxon>Pseudomonadati</taxon>
        <taxon>Bacteroidota</taxon>
        <taxon>Chitinophagia</taxon>
        <taxon>Chitinophagales</taxon>
        <taxon>Chitinophagaceae</taxon>
        <taxon>Taibaiella</taxon>
    </lineage>
</organism>
<dbReference type="InterPro" id="IPR036457">
    <property type="entry name" value="PPM-type-like_dom_sf"/>
</dbReference>
<comment type="caution">
    <text evidence="3">The sequence shown here is derived from an EMBL/GenBank/DDBJ whole genome shotgun (WGS) entry which is preliminary data.</text>
</comment>
<reference evidence="3 4" key="1">
    <citation type="submission" date="2018-03" db="EMBL/GenBank/DDBJ databases">
        <title>Genomic Encyclopedia of Type Strains, Phase III (KMG-III): the genomes of soil and plant-associated and newly described type strains.</title>
        <authorList>
            <person name="Whitman W."/>
        </authorList>
    </citation>
    <scope>NUCLEOTIDE SEQUENCE [LARGE SCALE GENOMIC DNA]</scope>
    <source>
        <strain evidence="3 4">CGMCC 1.12700</strain>
    </source>
</reference>
<proteinExistence type="predicted"/>
<dbReference type="SUPFAM" id="SSF81606">
    <property type="entry name" value="PP2C-like"/>
    <property type="match status" value="1"/>
</dbReference>
<keyword evidence="1" id="KW-0175">Coiled coil</keyword>
<dbReference type="AlphaFoldDB" id="A0A2P8DDF3"/>
<dbReference type="EMBL" id="PYGD01000001">
    <property type="protein sequence ID" value="PSK95229.1"/>
    <property type="molecule type" value="Genomic_DNA"/>
</dbReference>
<evidence type="ECO:0000256" key="1">
    <source>
        <dbReference type="SAM" id="Coils"/>
    </source>
</evidence>
<protein>
    <submittedName>
        <fullName evidence="3">Serine/threonine protein phosphatase PrpC</fullName>
    </submittedName>
</protein>
<dbReference type="InterPro" id="IPR001932">
    <property type="entry name" value="PPM-type_phosphatase-like_dom"/>
</dbReference>
<evidence type="ECO:0000259" key="2">
    <source>
        <dbReference type="Pfam" id="PF13672"/>
    </source>
</evidence>